<dbReference type="EMBL" id="JAHWDF010000018">
    <property type="protein sequence ID" value="MBW2962826.1"/>
    <property type="molecule type" value="Genomic_DNA"/>
</dbReference>
<evidence type="ECO:0008006" key="3">
    <source>
        <dbReference type="Google" id="ProtNLM"/>
    </source>
</evidence>
<gene>
    <name evidence="1" type="ORF">KW502_13610</name>
</gene>
<protein>
    <recommendedName>
        <fullName evidence="3">STAS domain-containing protein</fullName>
    </recommendedName>
</protein>
<keyword evidence="2" id="KW-1185">Reference proteome</keyword>
<evidence type="ECO:0000313" key="2">
    <source>
        <dbReference type="Proteomes" id="UP000719267"/>
    </source>
</evidence>
<dbReference type="Proteomes" id="UP000719267">
    <property type="component" value="Unassembled WGS sequence"/>
</dbReference>
<accession>A0ABS6W4N0</accession>
<proteinExistence type="predicted"/>
<comment type="caution">
    <text evidence="1">The sequence shown here is derived from an EMBL/GenBank/DDBJ whole genome shotgun (WGS) entry which is preliminary data.</text>
</comment>
<dbReference type="RefSeq" id="WP_219041108.1">
    <property type="nucleotide sequence ID" value="NZ_JAHWDF010000018.1"/>
</dbReference>
<evidence type="ECO:0000313" key="1">
    <source>
        <dbReference type="EMBL" id="MBW2962826.1"/>
    </source>
</evidence>
<organism evidence="1 2">
    <name type="scientific">Mesonia aestuariivivens</name>
    <dbReference type="NCBI Taxonomy" id="2796128"/>
    <lineage>
        <taxon>Bacteria</taxon>
        <taxon>Pseudomonadati</taxon>
        <taxon>Bacteroidota</taxon>
        <taxon>Flavobacteriia</taxon>
        <taxon>Flavobacteriales</taxon>
        <taxon>Flavobacteriaceae</taxon>
        <taxon>Mesonia</taxon>
    </lineage>
</organism>
<name>A0ABS6W4N0_9FLAO</name>
<sequence>MAFAITENNGTFGLRGNLTVGNAYILRKHFELIFKTKEMLTINLSALDSIDSGSVFELENLRNFAYQNHKVIVFVGEKNSKIKGAFLRARINILQNYQKSA</sequence>
<reference evidence="1 2" key="1">
    <citation type="submission" date="2021-07" db="EMBL/GenBank/DDBJ databases">
        <title>Mesonia aestuariivivens sp. nov., isolated from a tidal flat.</title>
        <authorList>
            <person name="Kim Y.-O."/>
            <person name="Yoon J.-H."/>
        </authorList>
    </citation>
    <scope>NUCLEOTIDE SEQUENCE [LARGE SCALE GENOMIC DNA]</scope>
    <source>
        <strain evidence="1 2">JHPTF-M18</strain>
    </source>
</reference>